<keyword evidence="3" id="KW-1015">Disulfide bond</keyword>
<keyword evidence="2" id="KW-0430">Lectin</keyword>
<dbReference type="GO" id="GO:0030246">
    <property type="term" value="F:carbohydrate binding"/>
    <property type="evidence" value="ECO:0007669"/>
    <property type="project" value="UniProtKB-KW"/>
</dbReference>
<dbReference type="PANTHER" id="PTHR46746:SF9">
    <property type="entry name" value="CD209 ANTIGEN-LIKE PROTEIN C-LIKE"/>
    <property type="match status" value="1"/>
</dbReference>
<sequence length="126" mass="15086">MALRIRSCPEWWLLYKENCYYFSTNKSMWNTSREDCRSRGAHLIIVEDQQELDLLRQQSRVHLTFWIGLRKRENWMWNSGEAFNTSRFISDSTDQGDCDCLTQKGMTKLNCSMIHHWICEMTATHL</sequence>
<reference evidence="5" key="2">
    <citation type="submission" date="2025-08" db="UniProtKB">
        <authorList>
            <consortium name="Ensembl"/>
        </authorList>
    </citation>
    <scope>IDENTIFICATION</scope>
</reference>
<dbReference type="InterPro" id="IPR051379">
    <property type="entry name" value="C-type_Lectin_Receptor_IMM"/>
</dbReference>
<dbReference type="PROSITE" id="PS50041">
    <property type="entry name" value="C_TYPE_LECTIN_2"/>
    <property type="match status" value="1"/>
</dbReference>
<dbReference type="InterPro" id="IPR016187">
    <property type="entry name" value="CTDL_fold"/>
</dbReference>
<dbReference type="GeneTree" id="ENSGT01120000274077"/>
<dbReference type="Pfam" id="PF00059">
    <property type="entry name" value="Lectin_C"/>
    <property type="match status" value="1"/>
</dbReference>
<reference evidence="5" key="3">
    <citation type="submission" date="2025-09" db="UniProtKB">
        <authorList>
            <consortium name="Ensembl"/>
        </authorList>
    </citation>
    <scope>IDENTIFICATION</scope>
</reference>
<dbReference type="PANTHER" id="PTHR46746">
    <property type="entry name" value="KILLER CELL LECTIN-LIKE RECEPTOR SUBFAMILY F MEMBER 2"/>
    <property type="match status" value="1"/>
</dbReference>
<dbReference type="Proteomes" id="UP000694620">
    <property type="component" value="Chromosome 12"/>
</dbReference>
<evidence type="ECO:0000256" key="1">
    <source>
        <dbReference type="ARBA" id="ARBA00004167"/>
    </source>
</evidence>
<evidence type="ECO:0000259" key="4">
    <source>
        <dbReference type="PROSITE" id="PS50041"/>
    </source>
</evidence>
<dbReference type="InterPro" id="IPR001304">
    <property type="entry name" value="C-type_lectin-like"/>
</dbReference>
<dbReference type="CDD" id="cd03593">
    <property type="entry name" value="CLECT_NK_receptors_like"/>
    <property type="match status" value="1"/>
</dbReference>
<evidence type="ECO:0000313" key="6">
    <source>
        <dbReference type="Proteomes" id="UP000694620"/>
    </source>
</evidence>
<dbReference type="SMART" id="SM00034">
    <property type="entry name" value="CLECT"/>
    <property type="match status" value="1"/>
</dbReference>
<dbReference type="Gene3D" id="3.10.100.10">
    <property type="entry name" value="Mannose-Binding Protein A, subunit A"/>
    <property type="match status" value="1"/>
</dbReference>
<protein>
    <submittedName>
        <fullName evidence="5">Killer cell lectin-like receptor subfamily G member 1</fullName>
    </submittedName>
</protein>
<evidence type="ECO:0000256" key="3">
    <source>
        <dbReference type="ARBA" id="ARBA00023157"/>
    </source>
</evidence>
<accession>A0A8C4SM55</accession>
<dbReference type="InterPro" id="IPR033992">
    <property type="entry name" value="NKR-like_CTLD"/>
</dbReference>
<comment type="subcellular location">
    <subcellularLocation>
        <location evidence="1">Membrane</location>
        <topology evidence="1">Single-pass membrane protein</topology>
    </subcellularLocation>
</comment>
<keyword evidence="6" id="KW-1185">Reference proteome</keyword>
<dbReference type="AlphaFoldDB" id="A0A8C4SM55"/>
<dbReference type="Ensembl" id="ENSECRT00000019163.1">
    <property type="protein sequence ID" value="ENSECRP00000018782.1"/>
    <property type="gene ID" value="ENSECRG00000012555.1"/>
</dbReference>
<evidence type="ECO:0000313" key="5">
    <source>
        <dbReference type="Ensembl" id="ENSECRP00000018782.1"/>
    </source>
</evidence>
<dbReference type="SUPFAM" id="SSF56436">
    <property type="entry name" value="C-type lectin-like"/>
    <property type="match status" value="1"/>
</dbReference>
<feature type="domain" description="C-type lectin" evidence="4">
    <location>
        <begin position="15"/>
        <end position="120"/>
    </location>
</feature>
<name>A0A8C4SM55_ERPCA</name>
<evidence type="ECO:0000256" key="2">
    <source>
        <dbReference type="ARBA" id="ARBA00022734"/>
    </source>
</evidence>
<dbReference type="GO" id="GO:0016020">
    <property type="term" value="C:membrane"/>
    <property type="evidence" value="ECO:0007669"/>
    <property type="project" value="UniProtKB-SubCell"/>
</dbReference>
<proteinExistence type="predicted"/>
<reference evidence="5" key="1">
    <citation type="submission" date="2021-06" db="EMBL/GenBank/DDBJ databases">
        <authorList>
            <consortium name="Wellcome Sanger Institute Data Sharing"/>
        </authorList>
    </citation>
    <scope>NUCLEOTIDE SEQUENCE [LARGE SCALE GENOMIC DNA]</scope>
</reference>
<dbReference type="InterPro" id="IPR016186">
    <property type="entry name" value="C-type_lectin-like/link_sf"/>
</dbReference>
<organism evidence="5 6">
    <name type="scientific">Erpetoichthys calabaricus</name>
    <name type="common">Rope fish</name>
    <name type="synonym">Calamoichthys calabaricus</name>
    <dbReference type="NCBI Taxonomy" id="27687"/>
    <lineage>
        <taxon>Eukaryota</taxon>
        <taxon>Metazoa</taxon>
        <taxon>Chordata</taxon>
        <taxon>Craniata</taxon>
        <taxon>Vertebrata</taxon>
        <taxon>Euteleostomi</taxon>
        <taxon>Actinopterygii</taxon>
        <taxon>Polypteriformes</taxon>
        <taxon>Polypteridae</taxon>
        <taxon>Erpetoichthys</taxon>
    </lineage>
</organism>